<dbReference type="PANTHER" id="PTHR47481:SF31">
    <property type="entry name" value="OS01G0873500 PROTEIN"/>
    <property type="match status" value="1"/>
</dbReference>
<name>A0AAP0IYQ1_9MAGN</name>
<sequence>MIDHLYGTKPCPAPTLDISSTPNPEYEEWESKDNYLICWLLNSLTPDVAQQVVGHPTCHSTWTAIEDICGAHNRAKIQICRTNLQTTRKAGRVFPRCVIPCVYVH</sequence>
<organism evidence="1 2">
    <name type="scientific">Stephania japonica</name>
    <dbReference type="NCBI Taxonomy" id="461633"/>
    <lineage>
        <taxon>Eukaryota</taxon>
        <taxon>Viridiplantae</taxon>
        <taxon>Streptophyta</taxon>
        <taxon>Embryophyta</taxon>
        <taxon>Tracheophyta</taxon>
        <taxon>Spermatophyta</taxon>
        <taxon>Magnoliopsida</taxon>
        <taxon>Ranunculales</taxon>
        <taxon>Menispermaceae</taxon>
        <taxon>Menispermoideae</taxon>
        <taxon>Cissampelideae</taxon>
        <taxon>Stephania</taxon>
    </lineage>
</organism>
<dbReference type="AlphaFoldDB" id="A0AAP0IYQ1"/>
<dbReference type="Proteomes" id="UP001417504">
    <property type="component" value="Unassembled WGS sequence"/>
</dbReference>
<dbReference type="EMBL" id="JBBNAE010000005">
    <property type="protein sequence ID" value="KAK9123845.1"/>
    <property type="molecule type" value="Genomic_DNA"/>
</dbReference>
<dbReference type="PANTHER" id="PTHR47481">
    <property type="match status" value="1"/>
</dbReference>
<comment type="caution">
    <text evidence="1">The sequence shown here is derived from an EMBL/GenBank/DDBJ whole genome shotgun (WGS) entry which is preliminary data.</text>
</comment>
<evidence type="ECO:0000313" key="1">
    <source>
        <dbReference type="EMBL" id="KAK9123845.1"/>
    </source>
</evidence>
<gene>
    <name evidence="1" type="ORF">Sjap_013447</name>
</gene>
<evidence type="ECO:0000313" key="2">
    <source>
        <dbReference type="Proteomes" id="UP001417504"/>
    </source>
</evidence>
<protein>
    <submittedName>
        <fullName evidence="1">Uncharacterized protein</fullName>
    </submittedName>
</protein>
<reference evidence="1 2" key="1">
    <citation type="submission" date="2024-01" db="EMBL/GenBank/DDBJ databases">
        <title>Genome assemblies of Stephania.</title>
        <authorList>
            <person name="Yang L."/>
        </authorList>
    </citation>
    <scope>NUCLEOTIDE SEQUENCE [LARGE SCALE GENOMIC DNA]</scope>
    <source>
        <strain evidence="1">QJT</strain>
        <tissue evidence="1">Leaf</tissue>
    </source>
</reference>
<keyword evidence="2" id="KW-1185">Reference proteome</keyword>
<accession>A0AAP0IYQ1</accession>
<proteinExistence type="predicted"/>